<dbReference type="OrthoDB" id="9812260at2"/>
<dbReference type="InterPro" id="IPR043128">
    <property type="entry name" value="Rev_trsase/Diguanyl_cyclase"/>
</dbReference>
<organism evidence="5 6">
    <name type="scientific">Roseibium suaedae</name>
    <dbReference type="NCBI Taxonomy" id="735517"/>
    <lineage>
        <taxon>Bacteria</taxon>
        <taxon>Pseudomonadati</taxon>
        <taxon>Pseudomonadota</taxon>
        <taxon>Alphaproteobacteria</taxon>
        <taxon>Hyphomicrobiales</taxon>
        <taxon>Stappiaceae</taxon>
        <taxon>Roseibium</taxon>
    </lineage>
</organism>
<protein>
    <recommendedName>
        <fullName evidence="1">diguanylate cyclase</fullName>
        <ecNumber evidence="1">2.7.7.65</ecNumber>
    </recommendedName>
</protein>
<evidence type="ECO:0000256" key="3">
    <source>
        <dbReference type="SAM" id="Phobius"/>
    </source>
</evidence>
<dbReference type="EC" id="2.7.7.65" evidence="1"/>
<evidence type="ECO:0000313" key="5">
    <source>
        <dbReference type="EMBL" id="SHM20106.1"/>
    </source>
</evidence>
<dbReference type="STRING" id="735517.SAMN05444272_2030"/>
<dbReference type="GO" id="GO:1902201">
    <property type="term" value="P:negative regulation of bacterial-type flagellum-dependent cell motility"/>
    <property type="evidence" value="ECO:0007669"/>
    <property type="project" value="TreeGrafter"/>
</dbReference>
<dbReference type="InterPro" id="IPR050469">
    <property type="entry name" value="Diguanylate_Cyclase"/>
</dbReference>
<feature type="transmembrane region" description="Helical" evidence="3">
    <location>
        <begin position="63"/>
        <end position="83"/>
    </location>
</feature>
<dbReference type="PANTHER" id="PTHR45138">
    <property type="entry name" value="REGULATORY COMPONENTS OF SENSORY TRANSDUCTION SYSTEM"/>
    <property type="match status" value="1"/>
</dbReference>
<dbReference type="RefSeq" id="WP_073012547.1">
    <property type="nucleotide sequence ID" value="NZ_FRBW01000002.1"/>
</dbReference>
<evidence type="ECO:0000259" key="4">
    <source>
        <dbReference type="PROSITE" id="PS50887"/>
    </source>
</evidence>
<feature type="transmembrane region" description="Helical" evidence="3">
    <location>
        <begin position="120"/>
        <end position="139"/>
    </location>
</feature>
<feature type="transmembrane region" description="Helical" evidence="3">
    <location>
        <begin position="151"/>
        <end position="169"/>
    </location>
</feature>
<dbReference type="GO" id="GO:0005886">
    <property type="term" value="C:plasma membrane"/>
    <property type="evidence" value="ECO:0007669"/>
    <property type="project" value="TreeGrafter"/>
</dbReference>
<reference evidence="5 6" key="1">
    <citation type="submission" date="2016-11" db="EMBL/GenBank/DDBJ databases">
        <authorList>
            <person name="Jaros S."/>
            <person name="Januszkiewicz K."/>
            <person name="Wedrychowicz H."/>
        </authorList>
    </citation>
    <scope>NUCLEOTIDE SEQUENCE [LARGE SCALE GENOMIC DNA]</scope>
    <source>
        <strain evidence="5 6">DSM 22153</strain>
    </source>
</reference>
<dbReference type="InterPro" id="IPR000160">
    <property type="entry name" value="GGDEF_dom"/>
</dbReference>
<feature type="transmembrane region" description="Helical" evidence="3">
    <location>
        <begin position="6"/>
        <end position="26"/>
    </location>
</feature>
<accession>A0A1M7GVE0</accession>
<dbReference type="PANTHER" id="PTHR45138:SF9">
    <property type="entry name" value="DIGUANYLATE CYCLASE DGCM-RELATED"/>
    <property type="match status" value="1"/>
</dbReference>
<keyword evidence="3" id="KW-0472">Membrane</keyword>
<dbReference type="GO" id="GO:0043709">
    <property type="term" value="P:cell adhesion involved in single-species biofilm formation"/>
    <property type="evidence" value="ECO:0007669"/>
    <property type="project" value="TreeGrafter"/>
</dbReference>
<keyword evidence="3" id="KW-1133">Transmembrane helix</keyword>
<evidence type="ECO:0000256" key="1">
    <source>
        <dbReference type="ARBA" id="ARBA00012528"/>
    </source>
</evidence>
<feature type="domain" description="GGDEF" evidence="4">
    <location>
        <begin position="249"/>
        <end position="382"/>
    </location>
</feature>
<dbReference type="Gene3D" id="3.30.70.270">
    <property type="match status" value="1"/>
</dbReference>
<feature type="transmembrane region" description="Helical" evidence="3">
    <location>
        <begin position="189"/>
        <end position="210"/>
    </location>
</feature>
<name>A0A1M7GVE0_9HYPH</name>
<dbReference type="SUPFAM" id="SSF55073">
    <property type="entry name" value="Nucleotide cyclase"/>
    <property type="match status" value="1"/>
</dbReference>
<dbReference type="CDD" id="cd01949">
    <property type="entry name" value="GGDEF"/>
    <property type="match status" value="1"/>
</dbReference>
<proteinExistence type="predicted"/>
<feature type="transmembrane region" description="Helical" evidence="3">
    <location>
        <begin position="95"/>
        <end position="114"/>
    </location>
</feature>
<dbReference type="SMART" id="SM00267">
    <property type="entry name" value="GGDEF"/>
    <property type="match status" value="1"/>
</dbReference>
<dbReference type="InterPro" id="IPR029787">
    <property type="entry name" value="Nucleotide_cyclase"/>
</dbReference>
<dbReference type="Pfam" id="PF00990">
    <property type="entry name" value="GGDEF"/>
    <property type="match status" value="1"/>
</dbReference>
<keyword evidence="3" id="KW-0812">Transmembrane</keyword>
<keyword evidence="6" id="KW-1185">Reference proteome</keyword>
<sequence>MDSSSILAAQFIILVVFSVTFLLTAWNNRELSYCNRWAGANMGLALGIGLILAGRIFTLPLPLFYLMVNTALIGGLCLLRNGAAAFHKVSLSPLRSYWGLGLVIAVTLSINIGTSPSQSYIVFNLVALVLSGETLRFYIRGRLDSLRSRWGLVLSFSLLSLSFTIRLSLHLAGQFGLETTTIDAWLMPLHLGLVLIFVSANGAFSLALIFERIAADHKAAAARDPLTGVFNRREFFARLHSLLGNKAHGAFSVILLDLDHFKQINDKLGHSAGDLVLQISTSTMQQNLSGKDCLARIGGEEFAILLPGATYAQAYRCAERIRIAVQNMPLPFASGAVHLTVSAGLYHGTGKGLTPTDILRLADERLYASKNSGRNRISVVQAA</sequence>
<evidence type="ECO:0000313" key="6">
    <source>
        <dbReference type="Proteomes" id="UP000186002"/>
    </source>
</evidence>
<dbReference type="GO" id="GO:0052621">
    <property type="term" value="F:diguanylate cyclase activity"/>
    <property type="evidence" value="ECO:0007669"/>
    <property type="project" value="UniProtKB-EC"/>
</dbReference>
<dbReference type="Proteomes" id="UP000186002">
    <property type="component" value="Unassembled WGS sequence"/>
</dbReference>
<feature type="transmembrane region" description="Helical" evidence="3">
    <location>
        <begin position="38"/>
        <end position="57"/>
    </location>
</feature>
<dbReference type="AlphaFoldDB" id="A0A1M7GVE0"/>
<evidence type="ECO:0000256" key="2">
    <source>
        <dbReference type="ARBA" id="ARBA00034247"/>
    </source>
</evidence>
<dbReference type="PROSITE" id="PS50887">
    <property type="entry name" value="GGDEF"/>
    <property type="match status" value="1"/>
</dbReference>
<gene>
    <name evidence="5" type="ORF">SAMN05444272_2030</name>
</gene>
<dbReference type="NCBIfam" id="TIGR00254">
    <property type="entry name" value="GGDEF"/>
    <property type="match status" value="1"/>
</dbReference>
<dbReference type="FunFam" id="3.30.70.270:FF:000001">
    <property type="entry name" value="Diguanylate cyclase domain protein"/>
    <property type="match status" value="1"/>
</dbReference>
<dbReference type="EMBL" id="FRBW01000002">
    <property type="protein sequence ID" value="SHM20106.1"/>
    <property type="molecule type" value="Genomic_DNA"/>
</dbReference>
<comment type="catalytic activity">
    <reaction evidence="2">
        <text>2 GTP = 3',3'-c-di-GMP + 2 diphosphate</text>
        <dbReference type="Rhea" id="RHEA:24898"/>
        <dbReference type="ChEBI" id="CHEBI:33019"/>
        <dbReference type="ChEBI" id="CHEBI:37565"/>
        <dbReference type="ChEBI" id="CHEBI:58805"/>
        <dbReference type="EC" id="2.7.7.65"/>
    </reaction>
</comment>